<dbReference type="Pfam" id="PF00025">
    <property type="entry name" value="Arf"/>
    <property type="match status" value="1"/>
</dbReference>
<dbReference type="InterPro" id="IPR006689">
    <property type="entry name" value="Small_GTPase_ARF/SAR"/>
</dbReference>
<keyword evidence="12 18" id="KW-0342">GTP-binding</keyword>
<name>A0AAN7YTI5_9MYCE</name>
<comment type="function">
    <text evidence="14">Small GTPase that cycles between an active GTP-bound and an inactive GDP-bound state and mainly functions in vesicle-mediated endoplasmic reticulum (ER) to Golgi transport. The active GTP-bound form inserts into the endoplasmic reticulum membrane where it recruits the remainder of the coat protein complex II/COPII. The coat protein complex II assembling and polymerizing on endoplasmic reticulum membrane is responsible for both the sorting of cargos and the deformation and budding of membranes into vesicles destined to the Golgi.</text>
</comment>
<evidence type="ECO:0000256" key="11">
    <source>
        <dbReference type="ARBA" id="ARBA00023034"/>
    </source>
</evidence>
<dbReference type="GO" id="GO:0016192">
    <property type="term" value="P:vesicle-mediated transport"/>
    <property type="evidence" value="ECO:0007669"/>
    <property type="project" value="UniProtKB-KW"/>
</dbReference>
<gene>
    <name evidence="22" type="ORF">RB653_010242</name>
</gene>
<dbReference type="PANTHER" id="PTHR45684">
    <property type="entry name" value="RE74312P"/>
    <property type="match status" value="1"/>
</dbReference>
<reference evidence="22 23" key="1">
    <citation type="submission" date="2023-11" db="EMBL/GenBank/DDBJ databases">
        <title>Dfirmibasis_genome.</title>
        <authorList>
            <person name="Edelbroek B."/>
            <person name="Kjellin J."/>
            <person name="Jerlstrom-Hultqvist J."/>
            <person name="Soderbom F."/>
        </authorList>
    </citation>
    <scope>NUCLEOTIDE SEQUENCE [LARGE SCALE GENOMIC DNA]</scope>
    <source>
        <strain evidence="22 23">TNS-C-14</strain>
    </source>
</reference>
<dbReference type="AlphaFoldDB" id="A0AAN7YTI5"/>
<dbReference type="PROSITE" id="PS51417">
    <property type="entry name" value="ARF"/>
    <property type="match status" value="1"/>
</dbReference>
<evidence type="ECO:0000256" key="1">
    <source>
        <dbReference type="ARBA" id="ARBA00004395"/>
    </source>
</evidence>
<keyword evidence="21" id="KW-1133">Transmembrane helix</keyword>
<comment type="caution">
    <text evidence="22">The sequence shown here is derived from an EMBL/GenBank/DDBJ whole genome shotgun (WGS) entry which is preliminary data.</text>
</comment>
<feature type="binding site" evidence="17">
    <location>
        <position position="201"/>
    </location>
    <ligand>
        <name>GTP</name>
        <dbReference type="ChEBI" id="CHEBI:37565"/>
    </ligand>
</feature>
<evidence type="ECO:0000256" key="16">
    <source>
        <dbReference type="PIRSR" id="PIRSR606687-1"/>
    </source>
</evidence>
<dbReference type="GO" id="GO:0006886">
    <property type="term" value="P:intracellular protein transport"/>
    <property type="evidence" value="ECO:0007669"/>
    <property type="project" value="InterPro"/>
</dbReference>
<keyword evidence="9 20" id="KW-0931">ER-Golgi transport</keyword>
<keyword evidence="7 20" id="KW-0256">Endoplasmic reticulum</keyword>
<dbReference type="GO" id="GO:0000139">
    <property type="term" value="C:Golgi membrane"/>
    <property type="evidence" value="ECO:0007669"/>
    <property type="project" value="UniProtKB-SubCell"/>
</dbReference>
<feature type="binding site" evidence="17">
    <location>
        <position position="63"/>
    </location>
    <ligand>
        <name>GTP</name>
        <dbReference type="ChEBI" id="CHEBI:37565"/>
    </ligand>
</feature>
<dbReference type="GO" id="GO:0005789">
    <property type="term" value="C:endoplasmic reticulum membrane"/>
    <property type="evidence" value="ECO:0007669"/>
    <property type="project" value="UniProtKB-SubCell"/>
</dbReference>
<proteinExistence type="inferred from homology"/>
<feature type="binding site" evidence="17">
    <location>
        <position position="61"/>
    </location>
    <ligand>
        <name>GTP</name>
        <dbReference type="ChEBI" id="CHEBI:37565"/>
    </ligand>
</feature>
<evidence type="ECO:0000256" key="7">
    <source>
        <dbReference type="ARBA" id="ARBA00022824"/>
    </source>
</evidence>
<evidence type="ECO:0000256" key="18">
    <source>
        <dbReference type="PIRSR" id="PIRSR606689-1"/>
    </source>
</evidence>
<keyword evidence="13 21" id="KW-0472">Membrane</keyword>
<feature type="binding site" evidence="17">
    <location>
        <position position="202"/>
    </location>
    <ligand>
        <name>GTP</name>
        <dbReference type="ChEBI" id="CHEBI:37565"/>
    </ligand>
</feature>
<feature type="binding site" evidence="19">
    <location>
        <position position="63"/>
    </location>
    <ligand>
        <name>Mg(2+)</name>
        <dbReference type="ChEBI" id="CHEBI:18420"/>
    </ligand>
</feature>
<feature type="binding site" evidence="18">
    <location>
        <begin position="56"/>
        <end position="63"/>
    </location>
    <ligand>
        <name>GTP</name>
        <dbReference type="ChEBI" id="CHEBI:37565"/>
    </ligand>
</feature>
<keyword evidence="11 20" id="KW-0333">Golgi apparatus</keyword>
<dbReference type="GO" id="GO:0003924">
    <property type="term" value="F:GTPase activity"/>
    <property type="evidence" value="ECO:0007669"/>
    <property type="project" value="InterPro"/>
</dbReference>
<dbReference type="PROSITE" id="PS51422">
    <property type="entry name" value="SAR1"/>
    <property type="match status" value="1"/>
</dbReference>
<evidence type="ECO:0000256" key="6">
    <source>
        <dbReference type="ARBA" id="ARBA00022801"/>
    </source>
</evidence>
<dbReference type="SMART" id="SM00177">
    <property type="entry name" value="ARF"/>
    <property type="match status" value="1"/>
</dbReference>
<feature type="binding site" evidence="17">
    <location>
        <position position="64"/>
    </location>
    <ligand>
        <name>GTP</name>
        <dbReference type="ChEBI" id="CHEBI:37565"/>
    </ligand>
</feature>
<evidence type="ECO:0000256" key="21">
    <source>
        <dbReference type="SAM" id="Phobius"/>
    </source>
</evidence>
<evidence type="ECO:0000256" key="13">
    <source>
        <dbReference type="ARBA" id="ARBA00023136"/>
    </source>
</evidence>
<feature type="binding site" evidence="17">
    <location>
        <position position="161"/>
    </location>
    <ligand>
        <name>GTP</name>
        <dbReference type="ChEBI" id="CHEBI:37565"/>
    </ligand>
</feature>
<keyword evidence="8 16" id="KW-0460">Magnesium</keyword>
<evidence type="ECO:0000256" key="12">
    <source>
        <dbReference type="ARBA" id="ARBA00023134"/>
    </source>
</evidence>
<evidence type="ECO:0000256" key="10">
    <source>
        <dbReference type="ARBA" id="ARBA00022927"/>
    </source>
</evidence>
<comment type="subunit">
    <text evidence="15">Homodimer; upon association with membrane. Part of the coat protein complex II/COPII, composed of SEC23/24 and SEC13/31 heterodimers, that it helps recruit and assemble on endoplasmic reticulum (ER) membranes at ER exit sites.</text>
</comment>
<evidence type="ECO:0000256" key="15">
    <source>
        <dbReference type="ARBA" id="ARBA00061774"/>
    </source>
</evidence>
<dbReference type="GO" id="GO:0005525">
    <property type="term" value="F:GTP binding"/>
    <property type="evidence" value="ECO:0007669"/>
    <property type="project" value="UniProtKB-KW"/>
</dbReference>
<evidence type="ECO:0000256" key="5">
    <source>
        <dbReference type="ARBA" id="ARBA00022741"/>
    </source>
</evidence>
<feature type="binding site" evidence="18">
    <location>
        <begin position="158"/>
        <end position="161"/>
    </location>
    <ligand>
        <name>GTP</name>
        <dbReference type="ChEBI" id="CHEBI:37565"/>
    </ligand>
</feature>
<keyword evidence="21" id="KW-0812">Transmembrane</keyword>
<evidence type="ECO:0000256" key="8">
    <source>
        <dbReference type="ARBA" id="ARBA00022842"/>
    </source>
</evidence>
<dbReference type="GO" id="GO:0046872">
    <property type="term" value="F:metal ion binding"/>
    <property type="evidence" value="ECO:0007669"/>
    <property type="project" value="UniProtKB-KW"/>
</dbReference>
<dbReference type="PRINTS" id="PR00328">
    <property type="entry name" value="SAR1GTPBP"/>
</dbReference>
<dbReference type="Gene3D" id="3.40.50.300">
    <property type="entry name" value="P-loop containing nucleotide triphosphate hydrolases"/>
    <property type="match status" value="1"/>
</dbReference>
<comment type="subcellular location">
    <subcellularLocation>
        <location evidence="2">Endoplasmic reticulum membrane</location>
        <topology evidence="2">Peripheral membrane protein</topology>
    </subcellularLocation>
    <subcellularLocation>
        <location evidence="1">Golgi apparatus membrane</location>
        <topology evidence="1">Peripheral membrane protein</topology>
    </subcellularLocation>
</comment>
<dbReference type="InterPro" id="IPR006687">
    <property type="entry name" value="Small_GTPase_SAR1"/>
</dbReference>
<dbReference type="FunFam" id="3.40.50.300:FF:000161">
    <property type="entry name" value="Small COPII coat GTPase"/>
    <property type="match status" value="1"/>
</dbReference>
<dbReference type="SUPFAM" id="SSF52540">
    <property type="entry name" value="P-loop containing nucleoside triphosphate hydrolases"/>
    <property type="match status" value="1"/>
</dbReference>
<feature type="transmembrane region" description="Helical" evidence="21">
    <location>
        <begin position="6"/>
        <end position="30"/>
    </location>
</feature>
<dbReference type="NCBIfam" id="TIGR00231">
    <property type="entry name" value="small_GTP"/>
    <property type="match status" value="1"/>
</dbReference>
<evidence type="ECO:0000313" key="23">
    <source>
        <dbReference type="Proteomes" id="UP001344447"/>
    </source>
</evidence>
<organism evidence="22 23">
    <name type="scientific">Dictyostelium firmibasis</name>
    <dbReference type="NCBI Taxonomy" id="79012"/>
    <lineage>
        <taxon>Eukaryota</taxon>
        <taxon>Amoebozoa</taxon>
        <taxon>Evosea</taxon>
        <taxon>Eumycetozoa</taxon>
        <taxon>Dictyostelia</taxon>
        <taxon>Dictyosteliales</taxon>
        <taxon>Dictyosteliaceae</taxon>
        <taxon>Dictyostelium</taxon>
    </lineage>
</organism>
<keyword evidence="16" id="KW-0479">Metal-binding</keyword>
<feature type="binding site" evidence="16">
    <location>
        <position position="58"/>
    </location>
    <ligand>
        <name>Mg(2+)</name>
        <dbReference type="ChEBI" id="CHEBI:18420"/>
    </ligand>
</feature>
<evidence type="ECO:0000256" key="3">
    <source>
        <dbReference type="ARBA" id="ARBA00007507"/>
    </source>
</evidence>
<feature type="binding site" evidence="17">
    <location>
        <position position="159"/>
    </location>
    <ligand>
        <name>GTP</name>
        <dbReference type="ChEBI" id="CHEBI:37565"/>
    </ligand>
</feature>
<protein>
    <submittedName>
        <fullName evidence="22">Uncharacterized protein</fullName>
    </submittedName>
</protein>
<keyword evidence="6" id="KW-0378">Hydrolase</keyword>
<evidence type="ECO:0000256" key="14">
    <source>
        <dbReference type="ARBA" id="ARBA00057753"/>
    </source>
</evidence>
<evidence type="ECO:0000256" key="17">
    <source>
        <dbReference type="PIRSR" id="PIRSR606687-2"/>
    </source>
</evidence>
<feature type="binding site" evidence="18">
    <location>
        <position position="102"/>
    </location>
    <ligand>
        <name>GTP</name>
        <dbReference type="ChEBI" id="CHEBI:37565"/>
    </ligand>
</feature>
<evidence type="ECO:0000256" key="4">
    <source>
        <dbReference type="ARBA" id="ARBA00022448"/>
    </source>
</evidence>
<feature type="binding site" evidence="19">
    <location>
        <position position="80"/>
    </location>
    <ligand>
        <name>Mg(2+)</name>
        <dbReference type="ChEBI" id="CHEBI:18420"/>
    </ligand>
</feature>
<dbReference type="Proteomes" id="UP001344447">
    <property type="component" value="Unassembled WGS sequence"/>
</dbReference>
<evidence type="ECO:0000256" key="9">
    <source>
        <dbReference type="ARBA" id="ARBA00022892"/>
    </source>
</evidence>
<evidence type="ECO:0000256" key="2">
    <source>
        <dbReference type="ARBA" id="ARBA00004406"/>
    </source>
</evidence>
<comment type="similarity">
    <text evidence="3 20">Belongs to the small GTPase superfamily. SAR1 family.</text>
</comment>
<dbReference type="InterPro" id="IPR027417">
    <property type="entry name" value="P-loop_NTPase"/>
</dbReference>
<evidence type="ECO:0000256" key="19">
    <source>
        <dbReference type="PIRSR" id="PIRSR606689-2"/>
    </source>
</evidence>
<sequence length="218" mass="24502">MFLFDWFWNVLSFLVIMMEKMSFVTTFSLIGHSKILNLLLTTIGLYNKNAKILFLGLDNAGKTTLLGVLKDGRLSSYLPTFHPTSEELAMGNIRFKAFDLGGHESARRLWKDYYPSVDAIVYLIDSSAQDRFVESKKELDSLLSSDELANVPFLILGNKVDIGGTPSEEKFRAALGLTQTTGKGKTTLNGVRPIEVFMCSVVKRYGYAEGFRWLANYL</sequence>
<feature type="binding site" evidence="17">
    <location>
        <position position="158"/>
    </location>
    <ligand>
        <name>GTP</name>
        <dbReference type="ChEBI" id="CHEBI:37565"/>
    </ligand>
</feature>
<dbReference type="SMART" id="SM00178">
    <property type="entry name" value="SAR"/>
    <property type="match status" value="1"/>
</dbReference>
<keyword evidence="4 20" id="KW-0813">Transport</keyword>
<keyword evidence="5 17" id="KW-0547">Nucleotide-binding</keyword>
<keyword evidence="10 20" id="KW-0653">Protein transport</keyword>
<keyword evidence="23" id="KW-1185">Reference proteome</keyword>
<dbReference type="InterPro" id="IPR005225">
    <property type="entry name" value="Small_GTP-bd"/>
</dbReference>
<dbReference type="EMBL" id="JAVFKY010000006">
    <property type="protein sequence ID" value="KAK5574987.1"/>
    <property type="molecule type" value="Genomic_DNA"/>
</dbReference>
<dbReference type="CDD" id="cd00879">
    <property type="entry name" value="Sar1"/>
    <property type="match status" value="1"/>
</dbReference>
<evidence type="ECO:0000313" key="22">
    <source>
        <dbReference type="EMBL" id="KAK5574987.1"/>
    </source>
</evidence>
<feature type="binding site" evidence="17">
    <location>
        <position position="59"/>
    </location>
    <ligand>
        <name>GTP</name>
        <dbReference type="ChEBI" id="CHEBI:37565"/>
    </ligand>
</feature>
<accession>A0AAN7YTI5</accession>
<feature type="binding site" evidence="17">
    <location>
        <position position="62"/>
    </location>
    <ligand>
        <name>GTP</name>
        <dbReference type="ChEBI" id="CHEBI:37565"/>
    </ligand>
</feature>
<evidence type="ECO:0000256" key="20">
    <source>
        <dbReference type="RuleBase" id="RU003926"/>
    </source>
</evidence>